<dbReference type="EMBL" id="KV454409">
    <property type="protein sequence ID" value="ODQ65834.1"/>
    <property type="molecule type" value="Genomic_DNA"/>
</dbReference>
<comment type="catalytic activity">
    <reaction evidence="1 6 7">
        <text>[protein]-peptidylproline (omega=180) = [protein]-peptidylproline (omega=0)</text>
        <dbReference type="Rhea" id="RHEA:16237"/>
        <dbReference type="Rhea" id="RHEA-COMP:10747"/>
        <dbReference type="Rhea" id="RHEA-COMP:10748"/>
        <dbReference type="ChEBI" id="CHEBI:83833"/>
        <dbReference type="ChEBI" id="CHEBI:83834"/>
        <dbReference type="EC" id="5.2.1.8"/>
    </reaction>
</comment>
<dbReference type="InterPro" id="IPR023566">
    <property type="entry name" value="PPIase_Fpr3/Fpr4-like"/>
</dbReference>
<dbReference type="InterPro" id="IPR046357">
    <property type="entry name" value="PPIase_dom_sf"/>
</dbReference>
<feature type="compositionally biased region" description="Acidic residues" evidence="8">
    <location>
        <begin position="99"/>
        <end position="117"/>
    </location>
</feature>
<protein>
    <recommendedName>
        <fullName evidence="6">FK506-binding protein</fullName>
        <ecNumber evidence="6">5.2.1.8</ecNumber>
    </recommendedName>
</protein>
<evidence type="ECO:0000256" key="2">
    <source>
        <dbReference type="ARBA" id="ARBA00002388"/>
    </source>
</evidence>
<dbReference type="GO" id="GO:0005730">
    <property type="term" value="C:nucleolus"/>
    <property type="evidence" value="ECO:0007669"/>
    <property type="project" value="TreeGrafter"/>
</dbReference>
<dbReference type="Pfam" id="PF17800">
    <property type="entry name" value="NPL"/>
    <property type="match status" value="1"/>
</dbReference>
<keyword evidence="11" id="KW-1185">Reference proteome</keyword>
<feature type="region of interest" description="Disordered" evidence="8">
    <location>
        <begin position="163"/>
        <end position="199"/>
    </location>
</feature>
<sequence>MSNLLAIGTYNLELIPGIPTPVLDEDFPVTVHIKMAALDPAGVEGDDNEEPSTVRILKRTVNVNDYDDENSEDDMDLSDEEVEEAKPVSKKGKKAAAAEESDEEEEEDDEEDDEEDFEVEEYVLCTLSPKTGYQQTLDLVISSDEEIVFEVRGSYPVHLTGNYVEHPFDNQNSDEEEEFDSELEEDSEDELDSDIEEEIVQPKKEVKKVIAKKEEPKKAPAAVKKEETKKAPAAVKEVKETKKRAAEIVEPKVDAKKTKKEDDKKSVTFNKELEQGPTKKAAKPVVRKIEGGVSVEDRTVGQGPVAKKGSKVGVRYVGKLKNGKIFDSNTKGKPFAFNLGKGEVIKGWDVGVAGMAVNGERRIVIPASYAYGKQALPGIPANSELTFDVKLVNIR</sequence>
<evidence type="ECO:0000256" key="4">
    <source>
        <dbReference type="ARBA" id="ARBA00023110"/>
    </source>
</evidence>
<dbReference type="FunFam" id="3.10.50.40:FF:000006">
    <property type="entry name" value="Peptidyl-prolyl cis-trans isomerase"/>
    <property type="match status" value="1"/>
</dbReference>
<name>A0A1E3PKV9_9ASCO</name>
<dbReference type="PIRSF" id="PIRSF001473">
    <property type="entry name" value="FK506-bp_FPR3"/>
    <property type="match status" value="1"/>
</dbReference>
<keyword evidence="5 6" id="KW-0413">Isomerase</keyword>
<dbReference type="Gene3D" id="2.60.120.340">
    <property type="entry name" value="Nucleoplasmin core domain"/>
    <property type="match status" value="1"/>
</dbReference>
<dbReference type="OrthoDB" id="77911at2759"/>
<feature type="compositionally biased region" description="Acidic residues" evidence="8">
    <location>
        <begin position="172"/>
        <end position="199"/>
    </location>
</feature>
<evidence type="ECO:0000256" key="6">
    <source>
        <dbReference type="PIRNR" id="PIRNR001473"/>
    </source>
</evidence>
<evidence type="ECO:0000256" key="5">
    <source>
        <dbReference type="ARBA" id="ARBA00023235"/>
    </source>
</evidence>
<feature type="compositionally biased region" description="Acidic residues" evidence="8">
    <location>
        <begin position="65"/>
        <end position="83"/>
    </location>
</feature>
<dbReference type="PANTHER" id="PTHR43811">
    <property type="entry name" value="FKBP-TYPE PEPTIDYL-PROLYL CIS-TRANS ISOMERASE FKPA"/>
    <property type="match status" value="1"/>
</dbReference>
<gene>
    <name evidence="10" type="ORF">NADFUDRAFT_82790</name>
</gene>
<proteinExistence type="inferred from homology"/>
<dbReference type="PROSITE" id="PS50059">
    <property type="entry name" value="FKBP_PPIASE"/>
    <property type="match status" value="1"/>
</dbReference>
<evidence type="ECO:0000256" key="7">
    <source>
        <dbReference type="PROSITE-ProRule" id="PRU00277"/>
    </source>
</evidence>
<evidence type="ECO:0000313" key="11">
    <source>
        <dbReference type="Proteomes" id="UP000095009"/>
    </source>
</evidence>
<dbReference type="Proteomes" id="UP000095009">
    <property type="component" value="Unassembled WGS sequence"/>
</dbReference>
<dbReference type="SUPFAM" id="SSF54534">
    <property type="entry name" value="FKBP-like"/>
    <property type="match status" value="1"/>
</dbReference>
<dbReference type="STRING" id="857566.A0A1E3PKV9"/>
<dbReference type="Gene3D" id="3.10.50.40">
    <property type="match status" value="1"/>
</dbReference>
<dbReference type="PANTHER" id="PTHR43811:SF19">
    <property type="entry name" value="39 KDA FK506-BINDING NUCLEAR PROTEIN"/>
    <property type="match status" value="1"/>
</dbReference>
<evidence type="ECO:0000259" key="9">
    <source>
        <dbReference type="PROSITE" id="PS50059"/>
    </source>
</evidence>
<dbReference type="InterPro" id="IPR041232">
    <property type="entry name" value="NPL"/>
</dbReference>
<evidence type="ECO:0000256" key="1">
    <source>
        <dbReference type="ARBA" id="ARBA00000971"/>
    </source>
</evidence>
<reference evidence="10 11" key="1">
    <citation type="journal article" date="2016" name="Proc. Natl. Acad. Sci. U.S.A.">
        <title>Comparative genomics of biotechnologically important yeasts.</title>
        <authorList>
            <person name="Riley R."/>
            <person name="Haridas S."/>
            <person name="Wolfe K.H."/>
            <person name="Lopes M.R."/>
            <person name="Hittinger C.T."/>
            <person name="Goeker M."/>
            <person name="Salamov A.A."/>
            <person name="Wisecaver J.H."/>
            <person name="Long T.M."/>
            <person name="Calvey C.H."/>
            <person name="Aerts A.L."/>
            <person name="Barry K.W."/>
            <person name="Choi C."/>
            <person name="Clum A."/>
            <person name="Coughlan A.Y."/>
            <person name="Deshpande S."/>
            <person name="Douglass A.P."/>
            <person name="Hanson S.J."/>
            <person name="Klenk H.-P."/>
            <person name="LaButti K.M."/>
            <person name="Lapidus A."/>
            <person name="Lindquist E.A."/>
            <person name="Lipzen A.M."/>
            <person name="Meier-Kolthoff J.P."/>
            <person name="Ohm R.A."/>
            <person name="Otillar R.P."/>
            <person name="Pangilinan J.L."/>
            <person name="Peng Y."/>
            <person name="Rokas A."/>
            <person name="Rosa C.A."/>
            <person name="Scheuner C."/>
            <person name="Sibirny A.A."/>
            <person name="Slot J.C."/>
            <person name="Stielow J.B."/>
            <person name="Sun H."/>
            <person name="Kurtzman C.P."/>
            <person name="Blackwell M."/>
            <person name="Grigoriev I.V."/>
            <person name="Jeffries T.W."/>
        </authorList>
    </citation>
    <scope>NUCLEOTIDE SEQUENCE [LARGE SCALE GENOMIC DNA]</scope>
    <source>
        <strain evidence="10 11">DSM 6958</strain>
    </source>
</reference>
<dbReference type="EC" id="5.2.1.8" evidence="6"/>
<feature type="region of interest" description="Disordered" evidence="8">
    <location>
        <begin position="65"/>
        <end position="117"/>
    </location>
</feature>
<organism evidence="10 11">
    <name type="scientific">Nadsonia fulvescens var. elongata DSM 6958</name>
    <dbReference type="NCBI Taxonomy" id="857566"/>
    <lineage>
        <taxon>Eukaryota</taxon>
        <taxon>Fungi</taxon>
        <taxon>Dikarya</taxon>
        <taxon>Ascomycota</taxon>
        <taxon>Saccharomycotina</taxon>
        <taxon>Dipodascomycetes</taxon>
        <taxon>Dipodascales</taxon>
        <taxon>Dipodascales incertae sedis</taxon>
        <taxon>Nadsonia</taxon>
    </lineage>
</organism>
<dbReference type="GO" id="GO:0000785">
    <property type="term" value="C:chromatin"/>
    <property type="evidence" value="ECO:0007669"/>
    <property type="project" value="TreeGrafter"/>
</dbReference>
<evidence type="ECO:0000256" key="3">
    <source>
        <dbReference type="ARBA" id="ARBA00007838"/>
    </source>
</evidence>
<evidence type="ECO:0000313" key="10">
    <source>
        <dbReference type="EMBL" id="ODQ65834.1"/>
    </source>
</evidence>
<accession>A0A1E3PKV9</accession>
<keyword evidence="4 6" id="KW-0697">Rotamase</keyword>
<dbReference type="InterPro" id="IPR001179">
    <property type="entry name" value="PPIase_FKBP_dom"/>
</dbReference>
<dbReference type="Pfam" id="PF00254">
    <property type="entry name" value="FKBP_C"/>
    <property type="match status" value="1"/>
</dbReference>
<feature type="domain" description="PPIase FKBP-type" evidence="9">
    <location>
        <begin position="309"/>
        <end position="395"/>
    </location>
</feature>
<dbReference type="AlphaFoldDB" id="A0A1E3PKV9"/>
<comment type="function">
    <text evidence="2">PPIases accelerate the folding of proteins. It catalyzes the cis-trans isomerization of proline imidic peptide bonds in oligopeptides.</text>
</comment>
<evidence type="ECO:0000256" key="8">
    <source>
        <dbReference type="SAM" id="MobiDB-lite"/>
    </source>
</evidence>
<comment type="similarity">
    <text evidence="3">Belongs to the FKBP-type PPIase family. FKBP3/4 subfamily.</text>
</comment>
<dbReference type="GO" id="GO:0003755">
    <property type="term" value="F:peptidyl-prolyl cis-trans isomerase activity"/>
    <property type="evidence" value="ECO:0007669"/>
    <property type="project" value="UniProtKB-KW"/>
</dbReference>